<dbReference type="EMBL" id="MU275953">
    <property type="protein sequence ID" value="KAI0045357.1"/>
    <property type="molecule type" value="Genomic_DNA"/>
</dbReference>
<reference evidence="1" key="2">
    <citation type="journal article" date="2022" name="New Phytol.">
        <title>Evolutionary transition to the ectomycorrhizal habit in the genomes of a hyperdiverse lineage of mushroom-forming fungi.</title>
        <authorList>
            <person name="Looney B."/>
            <person name="Miyauchi S."/>
            <person name="Morin E."/>
            <person name="Drula E."/>
            <person name="Courty P.E."/>
            <person name="Kohler A."/>
            <person name="Kuo A."/>
            <person name="LaButti K."/>
            <person name="Pangilinan J."/>
            <person name="Lipzen A."/>
            <person name="Riley R."/>
            <person name="Andreopoulos W."/>
            <person name="He G."/>
            <person name="Johnson J."/>
            <person name="Nolan M."/>
            <person name="Tritt A."/>
            <person name="Barry K.W."/>
            <person name="Grigoriev I.V."/>
            <person name="Nagy L.G."/>
            <person name="Hibbett D."/>
            <person name="Henrissat B."/>
            <person name="Matheny P.B."/>
            <person name="Labbe J."/>
            <person name="Martin F.M."/>
        </authorList>
    </citation>
    <scope>NUCLEOTIDE SEQUENCE</scope>
    <source>
        <strain evidence="1">FP105234-sp</strain>
    </source>
</reference>
<proteinExistence type="predicted"/>
<protein>
    <submittedName>
        <fullName evidence="1">Uncharacterized protein</fullName>
    </submittedName>
</protein>
<accession>A0ACB8RN80</accession>
<evidence type="ECO:0000313" key="2">
    <source>
        <dbReference type="Proteomes" id="UP000814033"/>
    </source>
</evidence>
<dbReference type="Proteomes" id="UP000814033">
    <property type="component" value="Unassembled WGS sequence"/>
</dbReference>
<reference evidence="1" key="1">
    <citation type="submission" date="2021-02" db="EMBL/GenBank/DDBJ databases">
        <authorList>
            <consortium name="DOE Joint Genome Institute"/>
            <person name="Ahrendt S."/>
            <person name="Looney B.P."/>
            <person name="Miyauchi S."/>
            <person name="Morin E."/>
            <person name="Drula E."/>
            <person name="Courty P.E."/>
            <person name="Chicoki N."/>
            <person name="Fauchery L."/>
            <person name="Kohler A."/>
            <person name="Kuo A."/>
            <person name="Labutti K."/>
            <person name="Pangilinan J."/>
            <person name="Lipzen A."/>
            <person name="Riley R."/>
            <person name="Andreopoulos W."/>
            <person name="He G."/>
            <person name="Johnson J."/>
            <person name="Barry K.W."/>
            <person name="Grigoriev I.V."/>
            <person name="Nagy L."/>
            <person name="Hibbett D."/>
            <person name="Henrissat B."/>
            <person name="Matheny P.B."/>
            <person name="Labbe J."/>
            <person name="Martin F."/>
        </authorList>
    </citation>
    <scope>NUCLEOTIDE SEQUENCE</scope>
    <source>
        <strain evidence="1">FP105234-sp</strain>
    </source>
</reference>
<evidence type="ECO:0000313" key="1">
    <source>
        <dbReference type="EMBL" id="KAI0045357.1"/>
    </source>
</evidence>
<name>A0ACB8RN80_9AGAM</name>
<sequence>MGRQSGTPLDEGLPHAVMQWWRTFAKSEHAVILPAVAMKIYSVRVNSMPEERTVSTFTALTPKLRSRLSVQSMTAMTQIRQYYQTEAKKTRPHVQPNLRFHHIKKKLFPTSDAAEDPMPDDDGDDWIDEPPSDDISLESDLTTHPPHLGMGSPECVRVQEMEVMQSVLPMQMMTTTTTSRLHSNFLYIIFSYPRHVHTTLHELSIRRMSDLRYSMRQPRPFRCAES</sequence>
<keyword evidence="2" id="KW-1185">Reference proteome</keyword>
<comment type="caution">
    <text evidence="1">The sequence shown here is derived from an EMBL/GenBank/DDBJ whole genome shotgun (WGS) entry which is preliminary data.</text>
</comment>
<organism evidence="1 2">
    <name type="scientific">Auriscalpium vulgare</name>
    <dbReference type="NCBI Taxonomy" id="40419"/>
    <lineage>
        <taxon>Eukaryota</taxon>
        <taxon>Fungi</taxon>
        <taxon>Dikarya</taxon>
        <taxon>Basidiomycota</taxon>
        <taxon>Agaricomycotina</taxon>
        <taxon>Agaricomycetes</taxon>
        <taxon>Russulales</taxon>
        <taxon>Auriscalpiaceae</taxon>
        <taxon>Auriscalpium</taxon>
    </lineage>
</organism>
<gene>
    <name evidence="1" type="ORF">FA95DRAFT_126059</name>
</gene>